<dbReference type="InterPro" id="IPR015943">
    <property type="entry name" value="WD40/YVTN_repeat-like_dom_sf"/>
</dbReference>
<sequence>HTTEATYEIDSDYYCFDETINGALVLLATETPVHNPSLLIPSLEEPESWNPDDDYDRGLHAQARRRKDIKEKGEIHNNNTAKASEQEVLKLKLDLEVRLSEMTLTVSSPYASCREAQSLGLKVLTLLLRFSHSLSRKKPYFCELLHPCSELWFPAKTAPFLGGHTKIDSDADDIETGYNSPDDTQALWFSSTTNVSAIPITPEISSAYNAATKRTFRYALQSKIVLGNDVEGWNFSRNHGSKESLMGQTLASLRGPSLKRKSSSLAFCRKGNTLHWAPNTRRAYTLERTHPAESVLSSVAVAGEGQNAAVFCPTRRPLLPPALRPQRLRGRQRRADGRPRLGGLEATGGGGPAAIPRHGSGGEEADARQPRPVAENVGEAPRAARPPAPAALLSLQPPQPPPPPPPPLPPPQAPAAGSTAPAGEGGRRVPPEPPDMSGGHCGSFAAAAAGSGEIVQLNVGGTRIKESSGWQQVFTSPYLDWTIERVALNAKVVGGPHGDKDKMVAVASESSIILWSVQDGGSGSEIGVFSLGVPVDALFFIGNQLVATSHTGKVGVWNAVTQHWQVQDVVPITSYDTAGSFLLLGCNNGSIYYIDMQKFPLRMKDNDLLVTELYHDPSNDAITALSVYLTPKTSVSGNWIEIAYGTSSGAVRVIVQHPETVGSGPQLFQTFTVHRSPVTKIMLSEKHLVSVCADNNHVRTWTVTRFRGMISTQPGSTPLASFKILSLEETESHGSYSSGNDIACPNLSDIISKC</sequence>
<evidence type="ECO:0000313" key="3">
    <source>
        <dbReference type="Proteomes" id="UP000308365"/>
    </source>
</evidence>
<reference evidence="3" key="1">
    <citation type="journal article" date="2019" name="IScience">
        <title>Narwhal Genome Reveals Long-Term Low Genetic Diversity despite Current Large Abundance Size.</title>
        <authorList>
            <person name="Westbury M.V."/>
            <person name="Petersen B."/>
            <person name="Garde E."/>
            <person name="Heide-Jorgensen M.P."/>
            <person name="Lorenzen E.D."/>
        </authorList>
    </citation>
    <scope>NUCLEOTIDE SEQUENCE [LARGE SCALE GENOMIC DNA]</scope>
</reference>
<comment type="caution">
    <text evidence="2">The sequence shown here is derived from an EMBL/GenBank/DDBJ whole genome shotgun (WGS) entry which is preliminary data.</text>
</comment>
<dbReference type="Proteomes" id="UP000308365">
    <property type="component" value="Unassembled WGS sequence"/>
</dbReference>
<evidence type="ECO:0000256" key="1">
    <source>
        <dbReference type="SAM" id="MobiDB-lite"/>
    </source>
</evidence>
<feature type="region of interest" description="Disordered" evidence="1">
    <location>
        <begin position="316"/>
        <end position="444"/>
    </location>
</feature>
<name>A0A4V5P687_MONMO</name>
<organism evidence="2 3">
    <name type="scientific">Monodon monoceros</name>
    <name type="common">Narwhal</name>
    <name type="synonym">Ceratodon monodon</name>
    <dbReference type="NCBI Taxonomy" id="40151"/>
    <lineage>
        <taxon>Eukaryota</taxon>
        <taxon>Metazoa</taxon>
        <taxon>Chordata</taxon>
        <taxon>Craniata</taxon>
        <taxon>Vertebrata</taxon>
        <taxon>Euteleostomi</taxon>
        <taxon>Mammalia</taxon>
        <taxon>Eutheria</taxon>
        <taxon>Laurasiatheria</taxon>
        <taxon>Artiodactyla</taxon>
        <taxon>Whippomorpha</taxon>
        <taxon>Cetacea</taxon>
        <taxon>Odontoceti</taxon>
        <taxon>Monodontidae</taxon>
        <taxon>Monodon</taxon>
    </lineage>
</organism>
<dbReference type="Gene3D" id="2.130.10.10">
    <property type="entry name" value="YVTN repeat-like/Quinoprotein amine dehydrogenase"/>
    <property type="match status" value="1"/>
</dbReference>
<dbReference type="FunFam" id="2.130.10.10:FF:000205">
    <property type="entry name" value="BTB/POZ domain-containing protein KCTD3 isoform X1"/>
    <property type="match status" value="1"/>
</dbReference>
<dbReference type="PANTHER" id="PTHR15859:SF2">
    <property type="entry name" value="BTB_POZ DOMAIN-CONTAINING PROTEIN KCTD3"/>
    <property type="match status" value="1"/>
</dbReference>
<dbReference type="InterPro" id="IPR047876">
    <property type="entry name" value="SHKBP1/KCTD3"/>
</dbReference>
<dbReference type="EMBL" id="RWIC01001424">
    <property type="protein sequence ID" value="TKC35870.1"/>
    <property type="molecule type" value="Genomic_DNA"/>
</dbReference>
<dbReference type="InterPro" id="IPR036322">
    <property type="entry name" value="WD40_repeat_dom_sf"/>
</dbReference>
<protein>
    <recommendedName>
        <fullName evidence="4">SH3KBP1 binding protein 1</fullName>
    </recommendedName>
</protein>
<dbReference type="AlphaFoldDB" id="A0A4V5P687"/>
<proteinExistence type="predicted"/>
<gene>
    <name evidence="2" type="ORF">EI555_002313</name>
</gene>
<evidence type="ECO:0008006" key="4">
    <source>
        <dbReference type="Google" id="ProtNLM"/>
    </source>
</evidence>
<feature type="compositionally biased region" description="Pro residues" evidence="1">
    <location>
        <begin position="397"/>
        <end position="413"/>
    </location>
</feature>
<evidence type="ECO:0000313" key="2">
    <source>
        <dbReference type="EMBL" id="TKC35870.1"/>
    </source>
</evidence>
<feature type="non-terminal residue" evidence="2">
    <location>
        <position position="1"/>
    </location>
</feature>
<dbReference type="SUPFAM" id="SSF50978">
    <property type="entry name" value="WD40 repeat-like"/>
    <property type="match status" value="1"/>
</dbReference>
<dbReference type="PANTHER" id="PTHR15859">
    <property type="entry name" value="SETA BINDING PROTEIN 1"/>
    <property type="match status" value="1"/>
</dbReference>
<accession>A0A4V5P687</accession>